<gene>
    <name evidence="1" type="ORF">SeLEV6574_g03169</name>
</gene>
<name>A0A507D5S9_9FUNG</name>
<proteinExistence type="predicted"/>
<protein>
    <submittedName>
        <fullName evidence="1">Uncharacterized protein</fullName>
    </submittedName>
</protein>
<reference evidence="1 2" key="1">
    <citation type="journal article" date="2019" name="Sci. Rep.">
        <title>Comparative genomics of chytrid fungi reveal insights into the obligate biotrophic and pathogenic lifestyle of Synchytrium endobioticum.</title>
        <authorList>
            <person name="van de Vossenberg B.T.L.H."/>
            <person name="Warris S."/>
            <person name="Nguyen H.D.T."/>
            <person name="van Gent-Pelzer M.P.E."/>
            <person name="Joly D.L."/>
            <person name="van de Geest H.C."/>
            <person name="Bonants P.J.M."/>
            <person name="Smith D.S."/>
            <person name="Levesque C.A."/>
            <person name="van der Lee T.A.J."/>
        </authorList>
    </citation>
    <scope>NUCLEOTIDE SEQUENCE [LARGE SCALE GENOMIC DNA]</scope>
    <source>
        <strain evidence="1 2">LEV6574</strain>
    </source>
</reference>
<organism evidence="1 2">
    <name type="scientific">Synchytrium endobioticum</name>
    <dbReference type="NCBI Taxonomy" id="286115"/>
    <lineage>
        <taxon>Eukaryota</taxon>
        <taxon>Fungi</taxon>
        <taxon>Fungi incertae sedis</taxon>
        <taxon>Chytridiomycota</taxon>
        <taxon>Chytridiomycota incertae sedis</taxon>
        <taxon>Chytridiomycetes</taxon>
        <taxon>Synchytriales</taxon>
        <taxon>Synchytriaceae</taxon>
        <taxon>Synchytrium</taxon>
    </lineage>
</organism>
<sequence>MNVGRSTYSDVRFLLQRDLNGNLDLVHGRSRTHTEIFEQRQERFNPEKYKAAIMVRQNVVEMVQGQLNVQWTAYQMMEHLSATYGGTTAVNITITEDDDPTDVVAKIQKMYQDMEEICRTKDVTTIEKLLQVQCNHPIIRNLDISPYSNLRDHLITGDIVNLSLDTT</sequence>
<evidence type="ECO:0000313" key="1">
    <source>
        <dbReference type="EMBL" id="TPX46548.1"/>
    </source>
</evidence>
<comment type="caution">
    <text evidence="1">The sequence shown here is derived from an EMBL/GenBank/DDBJ whole genome shotgun (WGS) entry which is preliminary data.</text>
</comment>
<dbReference type="EMBL" id="QEAM01000101">
    <property type="protein sequence ID" value="TPX46548.1"/>
    <property type="molecule type" value="Genomic_DNA"/>
</dbReference>
<dbReference type="VEuPathDB" id="FungiDB:SeMB42_g03921"/>
<evidence type="ECO:0000313" key="2">
    <source>
        <dbReference type="Proteomes" id="UP000320475"/>
    </source>
</evidence>
<dbReference type="Proteomes" id="UP000320475">
    <property type="component" value="Unassembled WGS sequence"/>
</dbReference>
<dbReference type="AlphaFoldDB" id="A0A507D5S9"/>
<accession>A0A507D5S9</accession>